<proteinExistence type="evidence at transcript level"/>
<dbReference type="PROSITE" id="PS51005">
    <property type="entry name" value="NAC"/>
    <property type="match status" value="1"/>
</dbReference>
<dbReference type="GO" id="GO:0003677">
    <property type="term" value="F:DNA binding"/>
    <property type="evidence" value="ECO:0007669"/>
    <property type="project" value="InterPro"/>
</dbReference>
<evidence type="ECO:0000256" key="3">
    <source>
        <dbReference type="ARBA" id="ARBA00023242"/>
    </source>
</evidence>
<evidence type="ECO:0000256" key="2">
    <source>
        <dbReference type="ARBA" id="ARBA00023163"/>
    </source>
</evidence>
<dbReference type="PANTHER" id="PTHR31744:SF194">
    <property type="entry name" value="OS01G0888300 PROTEIN"/>
    <property type="match status" value="1"/>
</dbReference>
<accession>A0AA50A928</accession>
<evidence type="ECO:0000259" key="5">
    <source>
        <dbReference type="PROSITE" id="PS51005"/>
    </source>
</evidence>
<dbReference type="InterPro" id="IPR036093">
    <property type="entry name" value="NAC_dom_sf"/>
</dbReference>
<feature type="domain" description="NAC" evidence="5">
    <location>
        <begin position="17"/>
        <end position="167"/>
    </location>
</feature>
<reference evidence="6" key="1">
    <citation type="submission" date="2023-05" db="EMBL/GenBank/DDBJ databases">
        <authorList>
            <person name="Cao Q."/>
        </authorList>
    </citation>
    <scope>NUCLEOTIDE SEQUENCE</scope>
</reference>
<dbReference type="PANTHER" id="PTHR31744">
    <property type="entry name" value="PROTEIN CUP-SHAPED COTYLEDON 2-RELATED"/>
    <property type="match status" value="1"/>
</dbReference>
<dbReference type="AlphaFoldDB" id="A0AA50A928"/>
<evidence type="ECO:0000313" key="6">
    <source>
        <dbReference type="EMBL" id="WLM68361.1"/>
    </source>
</evidence>
<dbReference type="SMR" id="A0AA50A928"/>
<dbReference type="Gene3D" id="2.170.150.80">
    <property type="entry name" value="NAC domain"/>
    <property type="match status" value="1"/>
</dbReference>
<dbReference type="InterPro" id="IPR003441">
    <property type="entry name" value="NAC-dom"/>
</dbReference>
<evidence type="ECO:0000256" key="4">
    <source>
        <dbReference type="SAM" id="MobiDB-lite"/>
    </source>
</evidence>
<organism evidence="6">
    <name type="scientific">Larix gmelinii var. olgensis</name>
    <dbReference type="NCBI Taxonomy" id="188928"/>
    <lineage>
        <taxon>Eukaryota</taxon>
        <taxon>Viridiplantae</taxon>
        <taxon>Streptophyta</taxon>
        <taxon>Embryophyta</taxon>
        <taxon>Tracheophyta</taxon>
        <taxon>Spermatophyta</taxon>
        <taxon>Pinopsida</taxon>
        <taxon>Pinidae</taxon>
        <taxon>Conifers I</taxon>
        <taxon>Pinales</taxon>
        <taxon>Pinaceae</taxon>
        <taxon>Larix</taxon>
    </lineage>
</organism>
<feature type="region of interest" description="Disordered" evidence="4">
    <location>
        <begin position="172"/>
        <end position="206"/>
    </location>
</feature>
<name>A0AA50A928_9CONI</name>
<sequence length="206" mass="23991">MLDEVYDDEAVQEELTVTPGFRFYPTEEELVGFYLRRRVQAGGHPLNFDIIIPTLDLYRYDPWELSGFAHDAGEIQWFFFVPRDHKKSCPRPNRLTVSGYWKATGSDRTVRNELLQCIGLKKFLVFYKGKGPSGQKTDWIMNEYRMPDLNSSANKMKDIVLCRIYRKARDKRARPNPVEKEEAVVSGDKYEENSHSTITLKQSSIQ</sequence>
<feature type="compositionally biased region" description="Basic and acidic residues" evidence="4">
    <location>
        <begin position="177"/>
        <end position="194"/>
    </location>
</feature>
<dbReference type="EMBL" id="OQ941821">
    <property type="protein sequence ID" value="WLM68361.1"/>
    <property type="molecule type" value="mRNA"/>
</dbReference>
<dbReference type="GO" id="GO:0006355">
    <property type="term" value="P:regulation of DNA-templated transcription"/>
    <property type="evidence" value="ECO:0007669"/>
    <property type="project" value="InterPro"/>
</dbReference>
<evidence type="ECO:0000256" key="1">
    <source>
        <dbReference type="ARBA" id="ARBA00023015"/>
    </source>
</evidence>
<keyword evidence="3" id="KW-0539">Nucleus</keyword>
<keyword evidence="2" id="KW-0804">Transcription</keyword>
<dbReference type="Pfam" id="PF02365">
    <property type="entry name" value="NAM"/>
    <property type="match status" value="1"/>
</dbReference>
<keyword evidence="1" id="KW-0805">Transcription regulation</keyword>
<dbReference type="SUPFAM" id="SSF101941">
    <property type="entry name" value="NAC domain"/>
    <property type="match status" value="1"/>
</dbReference>
<feature type="compositionally biased region" description="Polar residues" evidence="4">
    <location>
        <begin position="195"/>
        <end position="206"/>
    </location>
</feature>
<protein>
    <submittedName>
        <fullName evidence="6">NAC family transcription factor 9</fullName>
    </submittedName>
</protein>